<evidence type="ECO:0000313" key="1">
    <source>
        <dbReference type="EMBL" id="KNC74732.1"/>
    </source>
</evidence>
<accession>A0A0L0FDA4</accession>
<proteinExistence type="predicted"/>
<dbReference type="GeneID" id="25913232"/>
<dbReference type="RefSeq" id="XP_014148634.1">
    <property type="nucleotide sequence ID" value="XM_014293159.1"/>
</dbReference>
<dbReference type="AlphaFoldDB" id="A0A0L0FDA4"/>
<name>A0A0L0FDA4_9EUKA</name>
<reference evidence="1 2" key="1">
    <citation type="submission" date="2011-02" db="EMBL/GenBank/DDBJ databases">
        <title>The Genome Sequence of Sphaeroforma arctica JP610.</title>
        <authorList>
            <consortium name="The Broad Institute Genome Sequencing Platform"/>
            <person name="Russ C."/>
            <person name="Cuomo C."/>
            <person name="Young S.K."/>
            <person name="Zeng Q."/>
            <person name="Gargeya S."/>
            <person name="Alvarado L."/>
            <person name="Berlin A."/>
            <person name="Chapman S.B."/>
            <person name="Chen Z."/>
            <person name="Freedman E."/>
            <person name="Gellesch M."/>
            <person name="Goldberg J."/>
            <person name="Griggs A."/>
            <person name="Gujja S."/>
            <person name="Heilman E."/>
            <person name="Heiman D."/>
            <person name="Howarth C."/>
            <person name="Mehta T."/>
            <person name="Neiman D."/>
            <person name="Pearson M."/>
            <person name="Roberts A."/>
            <person name="Saif S."/>
            <person name="Shea T."/>
            <person name="Shenoy N."/>
            <person name="Sisk P."/>
            <person name="Stolte C."/>
            <person name="Sykes S."/>
            <person name="White J."/>
            <person name="Yandava C."/>
            <person name="Burger G."/>
            <person name="Gray M.W."/>
            <person name="Holland P.W.H."/>
            <person name="King N."/>
            <person name="Lang F.B.F."/>
            <person name="Roger A.J."/>
            <person name="Ruiz-Trillo I."/>
            <person name="Haas B."/>
            <person name="Nusbaum C."/>
            <person name="Birren B."/>
        </authorList>
    </citation>
    <scope>NUCLEOTIDE SEQUENCE [LARGE SCALE GENOMIC DNA]</scope>
    <source>
        <strain evidence="1 2">JP610</strain>
    </source>
</reference>
<organism evidence="1 2">
    <name type="scientific">Sphaeroforma arctica JP610</name>
    <dbReference type="NCBI Taxonomy" id="667725"/>
    <lineage>
        <taxon>Eukaryota</taxon>
        <taxon>Ichthyosporea</taxon>
        <taxon>Ichthyophonida</taxon>
        <taxon>Sphaeroforma</taxon>
    </lineage>
</organism>
<dbReference type="Proteomes" id="UP000054560">
    <property type="component" value="Unassembled WGS sequence"/>
</dbReference>
<dbReference type="OrthoDB" id="6111843at2759"/>
<keyword evidence="2" id="KW-1185">Reference proteome</keyword>
<dbReference type="EMBL" id="KQ244132">
    <property type="protein sequence ID" value="KNC74732.1"/>
    <property type="molecule type" value="Genomic_DNA"/>
</dbReference>
<gene>
    <name evidence="1" type="ORF">SARC_12728</name>
</gene>
<protein>
    <submittedName>
        <fullName evidence="1">Uncharacterized protein</fullName>
    </submittedName>
</protein>
<evidence type="ECO:0000313" key="2">
    <source>
        <dbReference type="Proteomes" id="UP000054560"/>
    </source>
</evidence>
<sequence length="179" mass="20172">MDRSDALNTVKYSRARFSESRLEAAIQFILSEENVCLISWGTKSLRIGRNEIVTLPTLTRRKPAQVLYKDYLVSADEDEQIGKTSFMKVVLSITNNDEKLITAVDYVTGCLVTDVVDTMQTILEDLSEDQAERTRLSTLVNLGKTFIKQQLDHKVVLEDSINTHGCKIRSNKGDTNALE</sequence>